<reference evidence="3" key="1">
    <citation type="submission" date="2016-01" db="EMBL/GenBank/DDBJ databases">
        <title>Draft genome of Chromobacterium sp. F49.</title>
        <authorList>
            <person name="Hong K.W."/>
        </authorList>
    </citation>
    <scope>NUCLEOTIDE SEQUENCE [LARGE SCALE GENOMIC DNA]</scope>
    <source>
        <strain evidence="3">M63</strain>
    </source>
</reference>
<name>A0A161S424_9BACL</name>
<dbReference type="RefSeq" id="WP_063181949.1">
    <property type="nucleotide sequence ID" value="NZ_LQRA01000052.1"/>
</dbReference>
<dbReference type="Proteomes" id="UP000076563">
    <property type="component" value="Unassembled WGS sequence"/>
</dbReference>
<dbReference type="Gene3D" id="3.30.2120.10">
    <property type="entry name" value="Bacillus phage protein-like"/>
    <property type="match status" value="1"/>
</dbReference>
<sequence length="162" mass="18147">MTEQEIRSRQPGPELDRLIAETFYNARPCAIEGREGMFVIIGDFGPNDVRPFSGGWYDMRSTEEKAWESIPKYSTNISVAMEVAEKLQAIEELNGKKVRLMVKITILRGRYQVAVIDYLNEVSLSEVITESGPEALTKAALLALRGGNRGEPTQGMPALWLR</sequence>
<feature type="domain" description="Phage ABA sandwich" evidence="1">
    <location>
        <begin position="57"/>
        <end position="141"/>
    </location>
</feature>
<evidence type="ECO:0000313" key="2">
    <source>
        <dbReference type="EMBL" id="KZE79294.1"/>
    </source>
</evidence>
<evidence type="ECO:0000259" key="1">
    <source>
        <dbReference type="Pfam" id="PF18066"/>
    </source>
</evidence>
<dbReference type="InterPro" id="IPR041270">
    <property type="entry name" value="Phage_ABA_S"/>
</dbReference>
<dbReference type="EMBL" id="LQRA01000052">
    <property type="protein sequence ID" value="KZE79294.1"/>
    <property type="molecule type" value="Genomic_DNA"/>
</dbReference>
<accession>A0A161S424</accession>
<dbReference type="Pfam" id="PF18066">
    <property type="entry name" value="Phage_ABA_S"/>
    <property type="match status" value="1"/>
</dbReference>
<organism evidence="2 3">
    <name type="scientific">Paenibacillus elgii</name>
    <dbReference type="NCBI Taxonomy" id="189691"/>
    <lineage>
        <taxon>Bacteria</taxon>
        <taxon>Bacillati</taxon>
        <taxon>Bacillota</taxon>
        <taxon>Bacilli</taxon>
        <taxon>Bacillales</taxon>
        <taxon>Paenibacillaceae</taxon>
        <taxon>Paenibacillus</taxon>
    </lineage>
</organism>
<dbReference type="AlphaFoldDB" id="A0A161S424"/>
<evidence type="ECO:0000313" key="3">
    <source>
        <dbReference type="Proteomes" id="UP000076563"/>
    </source>
</evidence>
<dbReference type="InterPro" id="IPR028985">
    <property type="entry name" value="Bacillus_phage_prot-like"/>
</dbReference>
<gene>
    <name evidence="2" type="ORF">AV654_17645</name>
</gene>
<comment type="caution">
    <text evidence="2">The sequence shown here is derived from an EMBL/GenBank/DDBJ whole genome shotgun (WGS) entry which is preliminary data.</text>
</comment>
<protein>
    <recommendedName>
        <fullName evidence="1">Phage ABA sandwich domain-containing protein</fullName>
    </recommendedName>
</protein>
<proteinExistence type="predicted"/>
<keyword evidence="3" id="KW-1185">Reference proteome</keyword>